<proteinExistence type="predicted"/>
<keyword evidence="2" id="KW-0812">Transmembrane</keyword>
<dbReference type="PROSITE" id="PS51257">
    <property type="entry name" value="PROKAR_LIPOPROTEIN"/>
    <property type="match status" value="1"/>
</dbReference>
<keyword evidence="2" id="KW-1133">Transmembrane helix</keyword>
<dbReference type="Proteomes" id="UP000249091">
    <property type="component" value="Chromosome 1"/>
</dbReference>
<accession>A0A2X4WRJ1</accession>
<dbReference type="KEGG" id="rcr:NCTC10994_01128"/>
<feature type="transmembrane region" description="Helical" evidence="2">
    <location>
        <begin position="52"/>
        <end position="70"/>
    </location>
</feature>
<dbReference type="EMBL" id="LS483468">
    <property type="protein sequence ID" value="SQI29575.1"/>
    <property type="molecule type" value="Genomic_DNA"/>
</dbReference>
<evidence type="ECO:0000256" key="1">
    <source>
        <dbReference type="SAM" id="MobiDB-lite"/>
    </source>
</evidence>
<dbReference type="AlphaFoldDB" id="A0A2X4WRJ1"/>
<reference evidence="3 4" key="1">
    <citation type="submission" date="2018-06" db="EMBL/GenBank/DDBJ databases">
        <authorList>
            <consortium name="Pathogen Informatics"/>
            <person name="Doyle S."/>
        </authorList>
    </citation>
    <scope>NUCLEOTIDE SEQUENCE [LARGE SCALE GENOMIC DNA]</scope>
    <source>
        <strain evidence="3 4">NCTC10994</strain>
    </source>
</reference>
<dbReference type="STRING" id="1219011.GCA_001895045_00846"/>
<protein>
    <submittedName>
        <fullName evidence="3">Glucitol operon activator</fullName>
    </submittedName>
</protein>
<evidence type="ECO:0000313" key="4">
    <source>
        <dbReference type="Proteomes" id="UP000249091"/>
    </source>
</evidence>
<feature type="region of interest" description="Disordered" evidence="1">
    <location>
        <begin position="81"/>
        <end position="107"/>
    </location>
</feature>
<gene>
    <name evidence="3" type="ORF">NCTC10994_01128</name>
</gene>
<evidence type="ECO:0000313" key="3">
    <source>
        <dbReference type="EMBL" id="SQI29575.1"/>
    </source>
</evidence>
<evidence type="ECO:0000256" key="2">
    <source>
        <dbReference type="SAM" id="Phobius"/>
    </source>
</evidence>
<keyword evidence="4" id="KW-1185">Reference proteome</keyword>
<sequence length="147" mass="16555">MHRSGTVDSVSEHRPPRRLALVVLVLVAAAGCLGLGYWQWMRFEEAGGNYQNLGYAFQWPAFAFFCVYAYRRFVKLEAEEAEAEATGAPRPSESTEPTEIPADLLPTRPRTVAEALAEEADDPEARQTQEYNEYLAQLARRSDRSTQ</sequence>
<name>A0A2X4WRJ1_9NOCA</name>
<keyword evidence="2" id="KW-0472">Membrane</keyword>
<feature type="transmembrane region" description="Helical" evidence="2">
    <location>
        <begin position="21"/>
        <end position="40"/>
    </location>
</feature>
<organism evidence="3 4">
    <name type="scientific">Rhodococcus coprophilus</name>
    <dbReference type="NCBI Taxonomy" id="38310"/>
    <lineage>
        <taxon>Bacteria</taxon>
        <taxon>Bacillati</taxon>
        <taxon>Actinomycetota</taxon>
        <taxon>Actinomycetes</taxon>
        <taxon>Mycobacteriales</taxon>
        <taxon>Nocardiaceae</taxon>
        <taxon>Rhodococcus</taxon>
    </lineage>
</organism>